<dbReference type="PROSITE" id="PS00375">
    <property type="entry name" value="UDPGT"/>
    <property type="match status" value="1"/>
</dbReference>
<dbReference type="PANTHER" id="PTHR48046:SF1">
    <property type="entry name" value="GLYCOSYLTRANSFERASE-RELATED"/>
    <property type="match status" value="1"/>
</dbReference>
<evidence type="ECO:0000256" key="2">
    <source>
        <dbReference type="ARBA" id="ARBA00022676"/>
    </source>
</evidence>
<proteinExistence type="inferred from homology"/>
<dbReference type="Gramene" id="rna48267">
    <property type="protein sequence ID" value="RHN41900.1"/>
    <property type="gene ID" value="gene48267"/>
</dbReference>
<protein>
    <recommendedName>
        <fullName evidence="5">Glycosyltransferase</fullName>
        <ecNumber evidence="5">2.4.1.-</ecNumber>
    </recommendedName>
</protein>
<reference evidence="6 9" key="2">
    <citation type="journal article" date="2014" name="BMC Genomics">
        <title>An improved genome release (version Mt4.0) for the model legume Medicago truncatula.</title>
        <authorList>
            <person name="Tang H."/>
            <person name="Krishnakumar V."/>
            <person name="Bidwell S."/>
            <person name="Rosen B."/>
            <person name="Chan A."/>
            <person name="Zhou S."/>
            <person name="Gentzbittel L."/>
            <person name="Childs K.L."/>
            <person name="Yandell M."/>
            <person name="Gundlach H."/>
            <person name="Mayer K.F."/>
            <person name="Schwartz D.C."/>
            <person name="Town C.D."/>
        </authorList>
    </citation>
    <scope>GENOME REANNOTATION</scope>
    <source>
        <strain evidence="6">A17</strain>
        <strain evidence="8 9">cv. Jemalong A17</strain>
    </source>
</reference>
<dbReference type="EMBL" id="CM001224">
    <property type="protein sequence ID" value="AET03681.1"/>
    <property type="molecule type" value="Genomic_DNA"/>
</dbReference>
<dbReference type="FunFam" id="3.40.50.2000:FF:000056">
    <property type="entry name" value="Glycosyltransferase"/>
    <property type="match status" value="1"/>
</dbReference>
<dbReference type="SMR" id="G7LA90"/>
<dbReference type="InterPro" id="IPR035595">
    <property type="entry name" value="UDP_glycos_trans_CS"/>
</dbReference>
<comment type="similarity">
    <text evidence="1 4">Belongs to the UDP-glycosyltransferase family.</text>
</comment>
<sequence>MDLYKPTHIVLLSSPGLGHLMPIIELAKRFQIHHNFKLTILAITSQTSHTESHILKSATNPSLYNIIQIPSPNISSLLPVSATVCTRIFLTMRHSIPSIKSALTNLTLPPSALIVDIFGTEALPLALELNIPRFIYVASHAWFLSLYVYSPVLDKQIQGPYIEQKEPLKIPGCKSVQPNDLVDPMLDRYNLEYKEYLTVAKNFSKSDAILVNTWDELQHRELKALNDGDGELSSLLKVPVFAVGPLVRQAESEIGQASESVIQWLDKQPKESVVYVSFGSGGTLSNEQMNELAFGLELSEQRFVWVVRACASTTEAVDAAFFTTGSGGDGFGDELDDQIGKHLPEGFVERIKNKNVGLFLHEWAPQVTILKHPSIGGFVSHCGWGSVLESLTNGVPIIAWPLYAEQRMNAALLVEELGVAVRTVVSPGKNVVEREEIASLVRKVILVDQNGKRNHVRERVKEVRVSAEKALLQGGSSYNALSHVAKIINKQDFVCVSKNMDTDGDDIKDRKNQ</sequence>
<keyword evidence="2 4" id="KW-0328">Glycosyltransferase</keyword>
<dbReference type="PANTHER" id="PTHR48046">
    <property type="entry name" value="UDP-GLYCOSYLTRANSFERASE 72E1"/>
    <property type="match status" value="1"/>
</dbReference>
<dbReference type="InterPro" id="IPR002213">
    <property type="entry name" value="UDP_glucos_trans"/>
</dbReference>
<dbReference type="OrthoDB" id="5835829at2759"/>
<dbReference type="eggNOG" id="KOG1192">
    <property type="taxonomic scope" value="Eukaryota"/>
</dbReference>
<dbReference type="GO" id="GO:0008194">
    <property type="term" value="F:UDP-glycosyltransferase activity"/>
    <property type="evidence" value="ECO:0007669"/>
    <property type="project" value="InterPro"/>
</dbReference>
<evidence type="ECO:0000256" key="5">
    <source>
        <dbReference type="RuleBase" id="RU362057"/>
    </source>
</evidence>
<dbReference type="Proteomes" id="UP000265566">
    <property type="component" value="Chromosome 8"/>
</dbReference>
<evidence type="ECO:0000256" key="1">
    <source>
        <dbReference type="ARBA" id="ARBA00009995"/>
    </source>
</evidence>
<evidence type="ECO:0000313" key="8">
    <source>
        <dbReference type="EnsemblPlants" id="AET03681"/>
    </source>
</evidence>
<dbReference type="EC" id="2.4.1.-" evidence="5"/>
<evidence type="ECO:0000256" key="4">
    <source>
        <dbReference type="RuleBase" id="RU003718"/>
    </source>
</evidence>
<dbReference type="FunFam" id="3.40.50.2000:FF:000054">
    <property type="entry name" value="Glycosyltransferase"/>
    <property type="match status" value="1"/>
</dbReference>
<evidence type="ECO:0000313" key="7">
    <source>
        <dbReference type="EMBL" id="RHN41900.1"/>
    </source>
</evidence>
<reference evidence="6 9" key="1">
    <citation type="journal article" date="2011" name="Nature">
        <title>The Medicago genome provides insight into the evolution of rhizobial symbioses.</title>
        <authorList>
            <person name="Young N.D."/>
            <person name="Debelle F."/>
            <person name="Oldroyd G.E."/>
            <person name="Geurts R."/>
            <person name="Cannon S.B."/>
            <person name="Udvardi M.K."/>
            <person name="Benedito V.A."/>
            <person name="Mayer K.F."/>
            <person name="Gouzy J."/>
            <person name="Schoof H."/>
            <person name="Van de Peer Y."/>
            <person name="Proost S."/>
            <person name="Cook D.R."/>
            <person name="Meyers B.C."/>
            <person name="Spannagl M."/>
            <person name="Cheung F."/>
            <person name="De Mita S."/>
            <person name="Krishnakumar V."/>
            <person name="Gundlach H."/>
            <person name="Zhou S."/>
            <person name="Mudge J."/>
            <person name="Bharti A.K."/>
            <person name="Murray J.D."/>
            <person name="Naoumkina M.A."/>
            <person name="Rosen B."/>
            <person name="Silverstein K.A."/>
            <person name="Tang H."/>
            <person name="Rombauts S."/>
            <person name="Zhao P.X."/>
            <person name="Zhou P."/>
            <person name="Barbe V."/>
            <person name="Bardou P."/>
            <person name="Bechner M."/>
            <person name="Bellec A."/>
            <person name="Berger A."/>
            <person name="Berges H."/>
            <person name="Bidwell S."/>
            <person name="Bisseling T."/>
            <person name="Choisne N."/>
            <person name="Couloux A."/>
            <person name="Denny R."/>
            <person name="Deshpande S."/>
            <person name="Dai X."/>
            <person name="Doyle J.J."/>
            <person name="Dudez A.M."/>
            <person name="Farmer A.D."/>
            <person name="Fouteau S."/>
            <person name="Franken C."/>
            <person name="Gibelin C."/>
            <person name="Gish J."/>
            <person name="Goldstein S."/>
            <person name="Gonzalez A.J."/>
            <person name="Green P.J."/>
            <person name="Hallab A."/>
            <person name="Hartog M."/>
            <person name="Hua A."/>
            <person name="Humphray S.J."/>
            <person name="Jeong D.H."/>
            <person name="Jing Y."/>
            <person name="Jocker A."/>
            <person name="Kenton S.M."/>
            <person name="Kim D.J."/>
            <person name="Klee K."/>
            <person name="Lai H."/>
            <person name="Lang C."/>
            <person name="Lin S."/>
            <person name="Macmil S.L."/>
            <person name="Magdelenat G."/>
            <person name="Matthews L."/>
            <person name="McCorrison J."/>
            <person name="Monaghan E.L."/>
            <person name="Mun J.H."/>
            <person name="Najar F.Z."/>
            <person name="Nicholson C."/>
            <person name="Noirot C."/>
            <person name="O'Bleness M."/>
            <person name="Paule C.R."/>
            <person name="Poulain J."/>
            <person name="Prion F."/>
            <person name="Qin B."/>
            <person name="Qu C."/>
            <person name="Retzel E.F."/>
            <person name="Riddle C."/>
            <person name="Sallet E."/>
            <person name="Samain S."/>
            <person name="Samson N."/>
            <person name="Sanders I."/>
            <person name="Saurat O."/>
            <person name="Scarpelli C."/>
            <person name="Schiex T."/>
            <person name="Segurens B."/>
            <person name="Severin A.J."/>
            <person name="Sherrier D.J."/>
            <person name="Shi R."/>
            <person name="Sims S."/>
            <person name="Singer S.R."/>
            <person name="Sinharoy S."/>
            <person name="Sterck L."/>
            <person name="Viollet A."/>
            <person name="Wang B.B."/>
            <person name="Wang K."/>
            <person name="Wang M."/>
            <person name="Wang X."/>
            <person name="Warfsmann J."/>
            <person name="Weissenbach J."/>
            <person name="White D.D."/>
            <person name="White J.D."/>
            <person name="Wiley G.B."/>
            <person name="Wincker P."/>
            <person name="Xing Y."/>
            <person name="Yang L."/>
            <person name="Yao Z."/>
            <person name="Ying F."/>
            <person name="Zhai J."/>
            <person name="Zhou L."/>
            <person name="Zuber A."/>
            <person name="Denarie J."/>
            <person name="Dixon R.A."/>
            <person name="May G.D."/>
            <person name="Schwartz D.C."/>
            <person name="Rogers J."/>
            <person name="Quetier F."/>
            <person name="Town C.D."/>
            <person name="Roe B.A."/>
        </authorList>
    </citation>
    <scope>NUCLEOTIDE SEQUENCE [LARGE SCALE GENOMIC DNA]</scope>
    <source>
        <strain evidence="6">A17</strain>
        <strain evidence="8 9">cv. Jemalong A17</strain>
    </source>
</reference>
<dbReference type="SUPFAM" id="SSF53756">
    <property type="entry name" value="UDP-Glycosyltransferase/glycogen phosphorylase"/>
    <property type="match status" value="1"/>
</dbReference>
<organism evidence="6 9">
    <name type="scientific">Medicago truncatula</name>
    <name type="common">Barrel medic</name>
    <name type="synonym">Medicago tribuloides</name>
    <dbReference type="NCBI Taxonomy" id="3880"/>
    <lineage>
        <taxon>Eukaryota</taxon>
        <taxon>Viridiplantae</taxon>
        <taxon>Streptophyta</taxon>
        <taxon>Embryophyta</taxon>
        <taxon>Tracheophyta</taxon>
        <taxon>Spermatophyta</taxon>
        <taxon>Magnoliopsida</taxon>
        <taxon>eudicotyledons</taxon>
        <taxon>Gunneridae</taxon>
        <taxon>Pentapetalae</taxon>
        <taxon>rosids</taxon>
        <taxon>fabids</taxon>
        <taxon>Fabales</taxon>
        <taxon>Fabaceae</taxon>
        <taxon>Papilionoideae</taxon>
        <taxon>50 kb inversion clade</taxon>
        <taxon>NPAAA clade</taxon>
        <taxon>Hologalegina</taxon>
        <taxon>IRL clade</taxon>
        <taxon>Trifolieae</taxon>
        <taxon>Medicago</taxon>
    </lineage>
</organism>
<keyword evidence="9" id="KW-1185">Reference proteome</keyword>
<dbReference type="AlphaFoldDB" id="G7LA90"/>
<keyword evidence="3 4" id="KW-0808">Transferase</keyword>
<evidence type="ECO:0000256" key="3">
    <source>
        <dbReference type="ARBA" id="ARBA00022679"/>
    </source>
</evidence>
<dbReference type="Proteomes" id="UP000002051">
    <property type="component" value="Chromosome 8"/>
</dbReference>
<gene>
    <name evidence="8" type="primary">11444315</name>
    <name evidence="6" type="ordered locus">MTR_8g074550</name>
    <name evidence="7" type="ORF">MtrunA17_Chr8g0370941</name>
</gene>
<reference evidence="7" key="4">
    <citation type="journal article" date="2018" name="Nat. Plants">
        <title>Whole-genome landscape of Medicago truncatula symbiotic genes.</title>
        <authorList>
            <person name="Pecrix Y."/>
            <person name="Gamas P."/>
            <person name="Carrere S."/>
        </authorList>
    </citation>
    <scope>NUCLEOTIDE SEQUENCE</scope>
    <source>
        <tissue evidence="7">Leaves</tissue>
    </source>
</reference>
<name>G7LA90_MEDTR</name>
<dbReference type="EnsemblPlants" id="AET03681">
    <property type="protein sequence ID" value="AET03681"/>
    <property type="gene ID" value="MTR_8g074550"/>
</dbReference>
<accession>G7LA90</accession>
<dbReference type="Pfam" id="PF00201">
    <property type="entry name" value="UDPGT"/>
    <property type="match status" value="1"/>
</dbReference>
<evidence type="ECO:0000313" key="9">
    <source>
        <dbReference type="Proteomes" id="UP000002051"/>
    </source>
</evidence>
<dbReference type="CDD" id="cd03784">
    <property type="entry name" value="GT1_Gtf-like"/>
    <property type="match status" value="1"/>
</dbReference>
<dbReference type="OMA" id="MVRKIMV"/>
<dbReference type="HOGENOM" id="CLU_001724_3_2_1"/>
<dbReference type="Gene3D" id="3.40.50.2000">
    <property type="entry name" value="Glycogen Phosphorylase B"/>
    <property type="match status" value="2"/>
</dbReference>
<reference evidence="8" key="3">
    <citation type="submission" date="2015-04" db="UniProtKB">
        <authorList>
            <consortium name="EnsemblPlants"/>
        </authorList>
    </citation>
    <scope>IDENTIFICATION</scope>
    <source>
        <strain evidence="8">cv. Jemalong A17</strain>
    </source>
</reference>
<evidence type="ECO:0000313" key="6">
    <source>
        <dbReference type="EMBL" id="AET03681.1"/>
    </source>
</evidence>
<dbReference type="KEGG" id="mtr:11444315"/>
<dbReference type="STRING" id="3880.G7LA90"/>
<dbReference type="EMBL" id="PSQE01000008">
    <property type="protein sequence ID" value="RHN41900.1"/>
    <property type="molecule type" value="Genomic_DNA"/>
</dbReference>
<dbReference type="PaxDb" id="3880-AET03681"/>